<reference evidence="1" key="1">
    <citation type="journal article" date="2021" name="J Fungi (Basel)">
        <title>Virulence traits and population genomics of the black yeast Aureobasidium melanogenum.</title>
        <authorList>
            <person name="Cernosa A."/>
            <person name="Sun X."/>
            <person name="Gostincar C."/>
            <person name="Fang C."/>
            <person name="Gunde-Cimerman N."/>
            <person name="Song Z."/>
        </authorList>
    </citation>
    <scope>NUCLEOTIDE SEQUENCE</scope>
    <source>
        <strain evidence="1">EXF-9298</strain>
    </source>
</reference>
<dbReference type="EMBL" id="JAHFXS010001722">
    <property type="protein sequence ID" value="KAG9975912.1"/>
    <property type="molecule type" value="Genomic_DNA"/>
</dbReference>
<organism evidence="1 2">
    <name type="scientific">Aureobasidium melanogenum</name>
    <name type="common">Aureobasidium pullulans var. melanogenum</name>
    <dbReference type="NCBI Taxonomy" id="46634"/>
    <lineage>
        <taxon>Eukaryota</taxon>
        <taxon>Fungi</taxon>
        <taxon>Dikarya</taxon>
        <taxon>Ascomycota</taxon>
        <taxon>Pezizomycotina</taxon>
        <taxon>Dothideomycetes</taxon>
        <taxon>Dothideomycetidae</taxon>
        <taxon>Dothideales</taxon>
        <taxon>Saccotheciaceae</taxon>
        <taxon>Aureobasidium</taxon>
    </lineage>
</organism>
<proteinExistence type="predicted"/>
<reference evidence="1" key="2">
    <citation type="submission" date="2021-08" db="EMBL/GenBank/DDBJ databases">
        <authorList>
            <person name="Gostincar C."/>
            <person name="Sun X."/>
            <person name="Song Z."/>
            <person name="Gunde-Cimerman N."/>
        </authorList>
    </citation>
    <scope>NUCLEOTIDE SEQUENCE</scope>
    <source>
        <strain evidence="1">EXF-9298</strain>
    </source>
</reference>
<accession>A0A9P8JT06</accession>
<gene>
    <name evidence="1" type="ORF">KCU98_g11055</name>
</gene>
<protein>
    <submittedName>
        <fullName evidence="1">Uncharacterized protein</fullName>
    </submittedName>
</protein>
<dbReference type="Proteomes" id="UP000729357">
    <property type="component" value="Unassembled WGS sequence"/>
</dbReference>
<keyword evidence="2" id="KW-1185">Reference proteome</keyword>
<evidence type="ECO:0000313" key="1">
    <source>
        <dbReference type="EMBL" id="KAG9975912.1"/>
    </source>
</evidence>
<dbReference type="AlphaFoldDB" id="A0A9P8JT06"/>
<comment type="caution">
    <text evidence="1">The sequence shown here is derived from an EMBL/GenBank/DDBJ whole genome shotgun (WGS) entry which is preliminary data.</text>
</comment>
<evidence type="ECO:0000313" key="2">
    <source>
        <dbReference type="Proteomes" id="UP000729357"/>
    </source>
</evidence>
<sequence>MPSRPHYMNPTISSQAAARAATRAIVASSTKVNKQVSRPVKPLPRPALPSAATQTTFSARQRAAATPKPAVAAAVFRHPVVTAPRAPAVPVASARRPIVPVAPAPRRPVVTAPSRPVVSTLTAADRIRINKLIPAIEEDFARVREEYCGEIRRTCEHKESDWDEDLLCQTDDESEITIFDKTNMVKRSFDSGSLDPSFFSPSDSGLARILDEFSDDVFNNDATDDDRVFFNDDTVIHHRIASSAYPDFADFDVSELEEEEDASMAALEELSFVEVSPFISTNLPVVSPSHSLVTNIEDGLVTALGQMNLVDPVIGEGSDFLFSPVHSSFLSRHPSFLEDN</sequence>
<feature type="non-terminal residue" evidence="1">
    <location>
        <position position="340"/>
    </location>
</feature>
<name>A0A9P8JT06_AURME</name>